<accession>A0A1H3B2D3</accession>
<proteinExistence type="inferred from homology"/>
<dbReference type="InterPro" id="IPR009075">
    <property type="entry name" value="AcylCo_DH/oxidase_C"/>
</dbReference>
<dbReference type="InterPro" id="IPR013786">
    <property type="entry name" value="AcylCoA_DH/ox_N"/>
</dbReference>
<evidence type="ECO:0000256" key="1">
    <source>
        <dbReference type="ARBA" id="ARBA00001974"/>
    </source>
</evidence>
<evidence type="ECO:0000259" key="10">
    <source>
        <dbReference type="Pfam" id="PF02771"/>
    </source>
</evidence>
<evidence type="ECO:0000256" key="2">
    <source>
        <dbReference type="ARBA" id="ARBA00009347"/>
    </source>
</evidence>
<name>A0A1H3B2D3_9RHOB</name>
<evidence type="ECO:0000313" key="11">
    <source>
        <dbReference type="EMBL" id="SDX35965.1"/>
    </source>
</evidence>
<comment type="similarity">
    <text evidence="2 7">Belongs to the acyl-CoA dehydrogenase family.</text>
</comment>
<evidence type="ECO:0000256" key="6">
    <source>
        <dbReference type="ARBA" id="ARBA00023002"/>
    </source>
</evidence>
<feature type="domain" description="Acyl-CoA dehydrogenase/oxidase C-terminal" evidence="8">
    <location>
        <begin position="229"/>
        <end position="378"/>
    </location>
</feature>
<dbReference type="PANTHER" id="PTHR48083:SF2">
    <property type="entry name" value="MEDIUM-CHAIN SPECIFIC ACYL-COA DEHYDROGENASE, MITOCHONDRIAL"/>
    <property type="match status" value="1"/>
</dbReference>
<organism evidence="11 12">
    <name type="scientific">Albimonas donghaensis</name>
    <dbReference type="NCBI Taxonomy" id="356660"/>
    <lineage>
        <taxon>Bacteria</taxon>
        <taxon>Pseudomonadati</taxon>
        <taxon>Pseudomonadota</taxon>
        <taxon>Alphaproteobacteria</taxon>
        <taxon>Rhodobacterales</taxon>
        <taxon>Paracoccaceae</taxon>
        <taxon>Albimonas</taxon>
    </lineage>
</organism>
<dbReference type="SUPFAM" id="SSF56645">
    <property type="entry name" value="Acyl-CoA dehydrogenase NM domain-like"/>
    <property type="match status" value="1"/>
</dbReference>
<dbReference type="Pfam" id="PF02770">
    <property type="entry name" value="Acyl-CoA_dh_M"/>
    <property type="match status" value="1"/>
</dbReference>
<protein>
    <recommendedName>
        <fullName evidence="3">Medium-chain specific acyl-CoA dehydrogenase, mitochondrial</fullName>
    </recommendedName>
</protein>
<keyword evidence="6 7" id="KW-0560">Oxidoreductase</keyword>
<dbReference type="OrthoDB" id="9775090at2"/>
<dbReference type="InterPro" id="IPR006089">
    <property type="entry name" value="Acyl-CoA_DH_CS"/>
</dbReference>
<dbReference type="EMBL" id="FNMZ01000004">
    <property type="protein sequence ID" value="SDX35965.1"/>
    <property type="molecule type" value="Genomic_DNA"/>
</dbReference>
<feature type="domain" description="Acyl-CoA dehydrogenase/oxidase N-terminal" evidence="10">
    <location>
        <begin position="39"/>
        <end position="121"/>
    </location>
</feature>
<dbReference type="SUPFAM" id="SSF47203">
    <property type="entry name" value="Acyl-CoA dehydrogenase C-terminal domain-like"/>
    <property type="match status" value="1"/>
</dbReference>
<dbReference type="InterPro" id="IPR006091">
    <property type="entry name" value="Acyl-CoA_Oxase/DH_mid-dom"/>
</dbReference>
<keyword evidence="5 7" id="KW-0274">FAD</keyword>
<dbReference type="InterPro" id="IPR050741">
    <property type="entry name" value="Acyl-CoA_dehydrogenase"/>
</dbReference>
<dbReference type="AlphaFoldDB" id="A0A1H3B2D3"/>
<dbReference type="GO" id="GO:0003995">
    <property type="term" value="F:acyl-CoA dehydrogenase activity"/>
    <property type="evidence" value="ECO:0007669"/>
    <property type="project" value="InterPro"/>
</dbReference>
<dbReference type="Gene3D" id="1.20.140.10">
    <property type="entry name" value="Butyryl-CoA Dehydrogenase, subunit A, domain 3"/>
    <property type="match status" value="1"/>
</dbReference>
<dbReference type="Pfam" id="PF00441">
    <property type="entry name" value="Acyl-CoA_dh_1"/>
    <property type="match status" value="1"/>
</dbReference>
<dbReference type="FunFam" id="1.20.140.10:FF:000001">
    <property type="entry name" value="Acyl-CoA dehydrogenase"/>
    <property type="match status" value="1"/>
</dbReference>
<keyword evidence="4 7" id="KW-0285">Flavoprotein</keyword>
<dbReference type="PROSITE" id="PS00072">
    <property type="entry name" value="ACYL_COA_DH_1"/>
    <property type="match status" value="1"/>
</dbReference>
<dbReference type="Proteomes" id="UP000199118">
    <property type="component" value="Unassembled WGS sequence"/>
</dbReference>
<keyword evidence="12" id="KW-1185">Reference proteome</keyword>
<dbReference type="GO" id="GO:0005737">
    <property type="term" value="C:cytoplasm"/>
    <property type="evidence" value="ECO:0007669"/>
    <property type="project" value="TreeGrafter"/>
</dbReference>
<dbReference type="InterPro" id="IPR009100">
    <property type="entry name" value="AcylCoA_DH/oxidase_NM_dom_sf"/>
</dbReference>
<dbReference type="RefSeq" id="WP_092682836.1">
    <property type="nucleotide sequence ID" value="NZ_FNMZ01000004.1"/>
</dbReference>
<dbReference type="STRING" id="356660.SAMN05444336_104408"/>
<dbReference type="GO" id="GO:0050660">
    <property type="term" value="F:flavin adenine dinucleotide binding"/>
    <property type="evidence" value="ECO:0007669"/>
    <property type="project" value="InterPro"/>
</dbReference>
<evidence type="ECO:0000259" key="8">
    <source>
        <dbReference type="Pfam" id="PF00441"/>
    </source>
</evidence>
<evidence type="ECO:0000256" key="3">
    <source>
        <dbReference type="ARBA" id="ARBA00019125"/>
    </source>
</evidence>
<dbReference type="PANTHER" id="PTHR48083">
    <property type="entry name" value="MEDIUM-CHAIN SPECIFIC ACYL-COA DEHYDROGENASE, MITOCHONDRIAL-RELATED"/>
    <property type="match status" value="1"/>
</dbReference>
<dbReference type="InterPro" id="IPR046373">
    <property type="entry name" value="Acyl-CoA_Oxase/DH_mid-dom_sf"/>
</dbReference>
<gene>
    <name evidence="11" type="ORF">SAMN05444336_104408</name>
</gene>
<evidence type="ECO:0000313" key="12">
    <source>
        <dbReference type="Proteomes" id="UP000199118"/>
    </source>
</evidence>
<feature type="domain" description="Acyl-CoA oxidase/dehydrogenase middle" evidence="9">
    <location>
        <begin position="126"/>
        <end position="202"/>
    </location>
</feature>
<dbReference type="Gene3D" id="1.10.540.10">
    <property type="entry name" value="Acyl-CoA dehydrogenase/oxidase, N-terminal domain"/>
    <property type="match status" value="1"/>
</dbReference>
<dbReference type="Pfam" id="PF02771">
    <property type="entry name" value="Acyl-CoA_dh_N"/>
    <property type="match status" value="1"/>
</dbReference>
<dbReference type="Gene3D" id="2.40.110.10">
    <property type="entry name" value="Butyryl-CoA Dehydrogenase, subunit A, domain 2"/>
    <property type="match status" value="1"/>
</dbReference>
<reference evidence="11 12" key="1">
    <citation type="submission" date="2016-10" db="EMBL/GenBank/DDBJ databases">
        <authorList>
            <person name="de Groot N.N."/>
        </authorList>
    </citation>
    <scope>NUCLEOTIDE SEQUENCE [LARGE SCALE GENOMIC DNA]</scope>
    <source>
        <strain evidence="11 12">DSM 17890</strain>
    </source>
</reference>
<sequence>MGWTLWDWPFLDETHHSKAREVAGFAAGIAPHGAGPLADEARGHVRALGEAGLLDIAVPEPGAGGYAFDVRALCAAREGLAYASVLADTMFAMQGLGTGPIALFGSDALRDRYLGPARRGEKVAGLAISEPEAGSDVAAMATEARDDGDAYVLTGEKTWISNAGIADHYVVLARTGEAPGARGLTAMVVDADTPGLKAEPFDLIVPHPIGRLIFDGARVPKTSVIGRPGEGFKLAMATFDHFRPTVGAAAIGVARRAMDETLARVASRRMFGRTMAESESVQTKLADCQVDIETSALAVYRAAWTKDVKGGRATREASIAKLVATEAAQRVVDAAVQLHGGMGVIEGGIIGQLYREVRPMRIYEGASEVQKLVIARDVLAEAAATAQTDGKAGGSAA</sequence>
<dbReference type="InterPro" id="IPR037069">
    <property type="entry name" value="AcylCoA_DH/ox_N_sf"/>
</dbReference>
<evidence type="ECO:0000256" key="4">
    <source>
        <dbReference type="ARBA" id="ARBA00022630"/>
    </source>
</evidence>
<evidence type="ECO:0000256" key="7">
    <source>
        <dbReference type="RuleBase" id="RU362125"/>
    </source>
</evidence>
<evidence type="ECO:0000259" key="9">
    <source>
        <dbReference type="Pfam" id="PF02770"/>
    </source>
</evidence>
<evidence type="ECO:0000256" key="5">
    <source>
        <dbReference type="ARBA" id="ARBA00022827"/>
    </source>
</evidence>
<comment type="cofactor">
    <cofactor evidence="1 7">
        <name>FAD</name>
        <dbReference type="ChEBI" id="CHEBI:57692"/>
    </cofactor>
</comment>
<dbReference type="GO" id="GO:0033539">
    <property type="term" value="P:fatty acid beta-oxidation using acyl-CoA dehydrogenase"/>
    <property type="evidence" value="ECO:0007669"/>
    <property type="project" value="TreeGrafter"/>
</dbReference>
<dbReference type="InterPro" id="IPR036250">
    <property type="entry name" value="AcylCo_DH-like_C"/>
</dbReference>